<protein>
    <submittedName>
        <fullName evidence="2">Uncharacterized protein</fullName>
    </submittedName>
</protein>
<proteinExistence type="predicted"/>
<gene>
    <name evidence="2" type="ORF">CARN2_1610</name>
</gene>
<comment type="caution">
    <text evidence="2">The sequence shown here is derived from an EMBL/GenBank/DDBJ whole genome shotgun (WGS) entry which is preliminary data.</text>
</comment>
<evidence type="ECO:0000313" key="2">
    <source>
        <dbReference type="EMBL" id="CBH97000.1"/>
    </source>
</evidence>
<organism evidence="2">
    <name type="scientific">mine drainage metagenome</name>
    <dbReference type="NCBI Taxonomy" id="410659"/>
    <lineage>
        <taxon>unclassified sequences</taxon>
        <taxon>metagenomes</taxon>
        <taxon>ecological metagenomes</taxon>
    </lineage>
</organism>
<name>E6PPZ6_9ZZZZ</name>
<dbReference type="AlphaFoldDB" id="E6PPZ6"/>
<sequence>MVFLSGRCSRPPRLPVFAAGFGAWEWRKGRAVAALRHFPCFTPTYSPTSGASPDLPLPGRGCGLDALAPQCSCLSSRHSHDEAVSVYVRRHSLRLPTHAAARLSPGSPAASASGDLVFTALQRGVQSKPTSKPRRQNTRPGFEC</sequence>
<evidence type="ECO:0000256" key="1">
    <source>
        <dbReference type="SAM" id="MobiDB-lite"/>
    </source>
</evidence>
<accession>E6PPZ6</accession>
<dbReference type="EMBL" id="CABM01000040">
    <property type="protein sequence ID" value="CBH97000.1"/>
    <property type="molecule type" value="Genomic_DNA"/>
</dbReference>
<reference evidence="2" key="1">
    <citation type="submission" date="2009-10" db="EMBL/GenBank/DDBJ databases">
        <title>Diversity of trophic interactions inside an arsenic-rich microbial ecosystem.</title>
        <authorList>
            <person name="Bertin P.N."/>
            <person name="Heinrich-Salmeron A."/>
            <person name="Pelletier E."/>
            <person name="Goulhen-Chollet F."/>
            <person name="Arsene-Ploetze F."/>
            <person name="Gallien S."/>
            <person name="Calteau A."/>
            <person name="Vallenet D."/>
            <person name="Casiot C."/>
            <person name="Chane-Woon-Ming B."/>
            <person name="Giloteaux L."/>
            <person name="Barakat M."/>
            <person name="Bonnefoy V."/>
            <person name="Bruneel O."/>
            <person name="Chandler M."/>
            <person name="Cleiss J."/>
            <person name="Duran R."/>
            <person name="Elbaz-Poulichet F."/>
            <person name="Fonknechten N."/>
            <person name="Lauga B."/>
            <person name="Mornico D."/>
            <person name="Ortet P."/>
            <person name="Schaeffer C."/>
            <person name="Siguier P."/>
            <person name="Alexander Thil Smith A."/>
            <person name="Van Dorsselaer A."/>
            <person name="Weissenbach J."/>
            <person name="Medigue C."/>
            <person name="Le Paslier D."/>
        </authorList>
    </citation>
    <scope>NUCLEOTIDE SEQUENCE</scope>
</reference>
<feature type="region of interest" description="Disordered" evidence="1">
    <location>
        <begin position="122"/>
        <end position="144"/>
    </location>
</feature>